<dbReference type="RefSeq" id="WP_135764419.1">
    <property type="nucleotide sequence ID" value="NZ_RQHV01000049.1"/>
</dbReference>
<proteinExistence type="predicted"/>
<name>A0A4R9LQC7_9LEPT</name>
<organism evidence="2 3">
    <name type="scientific">Leptospira ilyithenensis</name>
    <dbReference type="NCBI Taxonomy" id="2484901"/>
    <lineage>
        <taxon>Bacteria</taxon>
        <taxon>Pseudomonadati</taxon>
        <taxon>Spirochaetota</taxon>
        <taxon>Spirochaetia</taxon>
        <taxon>Leptospirales</taxon>
        <taxon>Leptospiraceae</taxon>
        <taxon>Leptospira</taxon>
    </lineage>
</organism>
<keyword evidence="1" id="KW-1133">Transmembrane helix</keyword>
<evidence type="ECO:0000256" key="1">
    <source>
        <dbReference type="SAM" id="Phobius"/>
    </source>
</evidence>
<feature type="transmembrane region" description="Helical" evidence="1">
    <location>
        <begin position="103"/>
        <end position="123"/>
    </location>
</feature>
<keyword evidence="1" id="KW-0472">Membrane</keyword>
<feature type="transmembrane region" description="Helical" evidence="1">
    <location>
        <begin position="78"/>
        <end position="97"/>
    </location>
</feature>
<gene>
    <name evidence="2" type="ORF">EHS11_10785</name>
</gene>
<keyword evidence="3" id="KW-1185">Reference proteome</keyword>
<protein>
    <submittedName>
        <fullName evidence="2">Uncharacterized protein</fullName>
    </submittedName>
</protein>
<dbReference type="EMBL" id="RQHV01000049">
    <property type="protein sequence ID" value="TGN10040.1"/>
    <property type="molecule type" value="Genomic_DNA"/>
</dbReference>
<evidence type="ECO:0000313" key="3">
    <source>
        <dbReference type="Proteomes" id="UP000298264"/>
    </source>
</evidence>
<dbReference type="Proteomes" id="UP000298264">
    <property type="component" value="Unassembled WGS sequence"/>
</dbReference>
<feature type="transmembrane region" description="Helical" evidence="1">
    <location>
        <begin position="47"/>
        <end position="66"/>
    </location>
</feature>
<reference evidence="2" key="1">
    <citation type="journal article" date="2019" name="PLoS Negl. Trop. Dis.">
        <title>Revisiting the worldwide diversity of Leptospira species in the environment.</title>
        <authorList>
            <person name="Vincent A.T."/>
            <person name="Schiettekatte O."/>
            <person name="Bourhy P."/>
            <person name="Veyrier F.J."/>
            <person name="Picardeau M."/>
        </authorList>
    </citation>
    <scope>NUCLEOTIDE SEQUENCE [LARGE SCALE GENOMIC DNA]</scope>
    <source>
        <strain evidence="2">201400974</strain>
    </source>
</reference>
<sequence length="130" mass="14746">MNIVLYQNLFKVTAVINIIGGFSAVFGMPLYLKLFYGVSEASRSLQFYHINFWIIVFAMGIGYWFLSLDPIRFRPIALLGAIGKLSASVSWIIMIYLGEGSLLLIPAVIFDGFFGILMALFYLRSRERMV</sequence>
<accession>A0A4R9LQC7</accession>
<keyword evidence="1" id="KW-0812">Transmembrane</keyword>
<dbReference type="OrthoDB" id="1435090at2"/>
<comment type="caution">
    <text evidence="2">The sequence shown here is derived from an EMBL/GenBank/DDBJ whole genome shotgun (WGS) entry which is preliminary data.</text>
</comment>
<feature type="transmembrane region" description="Helical" evidence="1">
    <location>
        <begin position="12"/>
        <end position="32"/>
    </location>
</feature>
<evidence type="ECO:0000313" key="2">
    <source>
        <dbReference type="EMBL" id="TGN10040.1"/>
    </source>
</evidence>
<dbReference type="AlphaFoldDB" id="A0A4R9LQC7"/>